<dbReference type="RefSeq" id="WP_425550664.1">
    <property type="nucleotide sequence ID" value="NZ_BAABHJ010000002.1"/>
</dbReference>
<dbReference type="InterPro" id="IPR009351">
    <property type="entry name" value="AlkZ-like"/>
</dbReference>
<dbReference type="Proteomes" id="UP001500212">
    <property type="component" value="Unassembled WGS sequence"/>
</dbReference>
<dbReference type="Pfam" id="PF06224">
    <property type="entry name" value="AlkZ-like"/>
    <property type="match status" value="1"/>
</dbReference>
<keyword evidence="2" id="KW-1185">Reference proteome</keyword>
<accession>A0ABP8TAA3</accession>
<dbReference type="PANTHER" id="PTHR38479">
    <property type="entry name" value="LMO0824 PROTEIN"/>
    <property type="match status" value="1"/>
</dbReference>
<organism evidence="1 2">
    <name type="scientific">Actinoallomurus liliacearum</name>
    <dbReference type="NCBI Taxonomy" id="1080073"/>
    <lineage>
        <taxon>Bacteria</taxon>
        <taxon>Bacillati</taxon>
        <taxon>Actinomycetota</taxon>
        <taxon>Actinomycetes</taxon>
        <taxon>Streptosporangiales</taxon>
        <taxon>Thermomonosporaceae</taxon>
        <taxon>Actinoallomurus</taxon>
    </lineage>
</organism>
<dbReference type="EMBL" id="BAABHJ010000002">
    <property type="protein sequence ID" value="GAA4602358.1"/>
    <property type="molecule type" value="Genomic_DNA"/>
</dbReference>
<evidence type="ECO:0000313" key="2">
    <source>
        <dbReference type="Proteomes" id="UP001500212"/>
    </source>
</evidence>
<proteinExistence type="predicted"/>
<evidence type="ECO:0008006" key="3">
    <source>
        <dbReference type="Google" id="ProtNLM"/>
    </source>
</evidence>
<gene>
    <name evidence="1" type="ORF">GCM10023195_07100</name>
</gene>
<name>A0ABP8TAA3_9ACTN</name>
<comment type="caution">
    <text evidence="1">The sequence shown here is derived from an EMBL/GenBank/DDBJ whole genome shotgun (WGS) entry which is preliminary data.</text>
</comment>
<reference evidence="2" key="1">
    <citation type="journal article" date="2019" name="Int. J. Syst. Evol. Microbiol.">
        <title>The Global Catalogue of Microorganisms (GCM) 10K type strain sequencing project: providing services to taxonomists for standard genome sequencing and annotation.</title>
        <authorList>
            <consortium name="The Broad Institute Genomics Platform"/>
            <consortium name="The Broad Institute Genome Sequencing Center for Infectious Disease"/>
            <person name="Wu L."/>
            <person name="Ma J."/>
        </authorList>
    </citation>
    <scope>NUCLEOTIDE SEQUENCE [LARGE SCALE GENOMIC DNA]</scope>
    <source>
        <strain evidence="2">JCM 17938</strain>
    </source>
</reference>
<sequence>MNRDALLRQAKRLLEEQPRTRAELGKLLAEHWPDADPNALAYAATHHIALCQVPPRGVWGKNGPAAWAPVQSRLGTPLRSVPVDALVLRYLVAFGPAHVADIQVWSGLTWLREVVERLSRRRQSRRPAYRDFSFRCWSTPDSVCESAARSRSFSSLSLSLSG</sequence>
<evidence type="ECO:0000313" key="1">
    <source>
        <dbReference type="EMBL" id="GAA4602358.1"/>
    </source>
</evidence>
<protein>
    <recommendedName>
        <fullName evidence="3">Winged helix DNA-binding domain-containing protein</fullName>
    </recommendedName>
</protein>
<dbReference type="PANTHER" id="PTHR38479:SF2">
    <property type="entry name" value="WINGED HELIX DNA-BINDING DOMAIN-CONTAINING PROTEIN"/>
    <property type="match status" value="1"/>
</dbReference>